<keyword evidence="5" id="KW-1185">Reference proteome</keyword>
<comment type="caution">
    <text evidence="1">The sequence shown here is derived from an EMBL/GenBank/DDBJ whole genome shotgun (WGS) entry which is preliminary data.</text>
</comment>
<evidence type="ECO:0000313" key="1">
    <source>
        <dbReference type="EMBL" id="CAI9973080.1"/>
    </source>
</evidence>
<accession>A0AA86R994</accession>
<sequence>MKPTLVGGGINIVLFQYMDAKQTWIQNCKYNLFKFQTANKQTSIQSWQTGMLHEKCIVMPCAPPHIMWKQSFGLKLKQYLQQEHGMESKSDRQVYKQIHQIFTKYGIWIKVGTLCGATEKNVHDYFHNTWSKQFCDSYDQYKEQLALQMQKLVDANLSKSAAINTVIDQFQEQHPHENFHIISLRQVLWRIYDKACRIQVSGPDTQTDIQRQAESPSKLNSIYSPEQIQLPVFSEIDIADIVAHLKDMVM</sequence>
<dbReference type="EMBL" id="CAXDID020000091">
    <property type="protein sequence ID" value="CAL6022583.1"/>
    <property type="molecule type" value="Genomic_DNA"/>
</dbReference>
<reference evidence="1" key="1">
    <citation type="submission" date="2023-06" db="EMBL/GenBank/DDBJ databases">
        <authorList>
            <person name="Kurt Z."/>
        </authorList>
    </citation>
    <scope>NUCLEOTIDE SEQUENCE</scope>
</reference>
<name>A0AA86R994_9EUKA</name>
<dbReference type="EMBL" id="CAXDID020000091">
    <property type="protein sequence ID" value="CAL6022581.1"/>
    <property type="molecule type" value="Genomic_DNA"/>
</dbReference>
<proteinExistence type="predicted"/>
<protein>
    <submittedName>
        <fullName evidence="1">Uncharacterized protein</fullName>
    </submittedName>
</protein>
<evidence type="ECO:0000313" key="3">
    <source>
        <dbReference type="EMBL" id="CAL6022581.1"/>
    </source>
</evidence>
<evidence type="ECO:0000313" key="5">
    <source>
        <dbReference type="Proteomes" id="UP001642409"/>
    </source>
</evidence>
<organism evidence="1">
    <name type="scientific">Hexamita inflata</name>
    <dbReference type="NCBI Taxonomy" id="28002"/>
    <lineage>
        <taxon>Eukaryota</taxon>
        <taxon>Metamonada</taxon>
        <taxon>Diplomonadida</taxon>
        <taxon>Hexamitidae</taxon>
        <taxon>Hexamitinae</taxon>
        <taxon>Hexamita</taxon>
    </lineage>
</organism>
<reference evidence="3 5" key="2">
    <citation type="submission" date="2024-07" db="EMBL/GenBank/DDBJ databases">
        <authorList>
            <person name="Akdeniz Z."/>
        </authorList>
    </citation>
    <scope>NUCLEOTIDE SEQUENCE [LARGE SCALE GENOMIC DNA]</scope>
</reference>
<evidence type="ECO:0000313" key="2">
    <source>
        <dbReference type="EMBL" id="CAI9973081.1"/>
    </source>
</evidence>
<dbReference type="AlphaFoldDB" id="A0AA86R994"/>
<evidence type="ECO:0000313" key="4">
    <source>
        <dbReference type="EMBL" id="CAL6022583.1"/>
    </source>
</evidence>
<gene>
    <name evidence="3" type="ORF">HINF_LOCUS28718</name>
    <name evidence="4" type="ORF">HINF_LOCUS28719</name>
    <name evidence="1" type="ORF">HINF_LOCUS60725</name>
    <name evidence="2" type="ORF">HINF_LOCUS60726</name>
</gene>
<dbReference type="EMBL" id="CATOUU010001118">
    <property type="protein sequence ID" value="CAI9973080.1"/>
    <property type="molecule type" value="Genomic_DNA"/>
</dbReference>
<dbReference type="EMBL" id="CATOUU010001118">
    <property type="protein sequence ID" value="CAI9973081.1"/>
    <property type="molecule type" value="Genomic_DNA"/>
</dbReference>
<dbReference type="Proteomes" id="UP001642409">
    <property type="component" value="Unassembled WGS sequence"/>
</dbReference>